<dbReference type="Pfam" id="PF08743">
    <property type="entry name" value="Nse4_C"/>
    <property type="match status" value="1"/>
</dbReference>
<comment type="subcellular location">
    <subcellularLocation>
        <location evidence="1 7">Nucleus</location>
    </subcellularLocation>
</comment>
<keyword evidence="3 7" id="KW-0227">DNA damage</keyword>
<dbReference type="GO" id="GO:0005634">
    <property type="term" value="C:nucleus"/>
    <property type="evidence" value="ECO:0007669"/>
    <property type="project" value="UniProtKB-SubCell"/>
</dbReference>
<evidence type="ECO:0000256" key="8">
    <source>
        <dbReference type="SAM" id="MobiDB-lite"/>
    </source>
</evidence>
<gene>
    <name evidence="10" type="ORF">U9M48_038327</name>
</gene>
<keyword evidence="11" id="KW-1185">Reference proteome</keyword>
<feature type="region of interest" description="Disordered" evidence="8">
    <location>
        <begin position="1"/>
        <end position="27"/>
    </location>
</feature>
<protein>
    <recommendedName>
        <fullName evidence="7">Non-structural maintenance of chromosomes element 4</fullName>
    </recommendedName>
</protein>
<dbReference type="Proteomes" id="UP001341281">
    <property type="component" value="Chromosome 09"/>
</dbReference>
<evidence type="ECO:0000256" key="3">
    <source>
        <dbReference type="ARBA" id="ARBA00022763"/>
    </source>
</evidence>
<organism evidence="10 11">
    <name type="scientific">Paspalum notatum var. saurae</name>
    <dbReference type="NCBI Taxonomy" id="547442"/>
    <lineage>
        <taxon>Eukaryota</taxon>
        <taxon>Viridiplantae</taxon>
        <taxon>Streptophyta</taxon>
        <taxon>Embryophyta</taxon>
        <taxon>Tracheophyta</taxon>
        <taxon>Spermatophyta</taxon>
        <taxon>Magnoliopsida</taxon>
        <taxon>Liliopsida</taxon>
        <taxon>Poales</taxon>
        <taxon>Poaceae</taxon>
        <taxon>PACMAD clade</taxon>
        <taxon>Panicoideae</taxon>
        <taxon>Andropogonodae</taxon>
        <taxon>Paspaleae</taxon>
        <taxon>Paspalinae</taxon>
        <taxon>Paspalum</taxon>
    </lineage>
</organism>
<feature type="compositionally biased region" description="Low complexity" evidence="8">
    <location>
        <begin position="1"/>
        <end position="10"/>
    </location>
</feature>
<dbReference type="InterPro" id="IPR014854">
    <property type="entry name" value="Nse4_C"/>
</dbReference>
<dbReference type="GO" id="GO:0006281">
    <property type="term" value="P:DNA repair"/>
    <property type="evidence" value="ECO:0007669"/>
    <property type="project" value="UniProtKB-UniRule"/>
</dbReference>
<evidence type="ECO:0000313" key="11">
    <source>
        <dbReference type="Proteomes" id="UP001341281"/>
    </source>
</evidence>
<comment type="subunit">
    <text evidence="7">Component of the SMC5-SMC6 complex.</text>
</comment>
<dbReference type="GO" id="GO:0006310">
    <property type="term" value="P:DNA recombination"/>
    <property type="evidence" value="ECO:0007669"/>
    <property type="project" value="UniProtKB-UniRule"/>
</dbReference>
<reference evidence="10 11" key="1">
    <citation type="submission" date="2024-02" db="EMBL/GenBank/DDBJ databases">
        <title>High-quality chromosome-scale genome assembly of Pensacola bahiagrass (Paspalum notatum Flugge var. saurae).</title>
        <authorList>
            <person name="Vega J.M."/>
            <person name="Podio M."/>
            <person name="Orjuela J."/>
            <person name="Siena L.A."/>
            <person name="Pessino S.C."/>
            <person name="Combes M.C."/>
            <person name="Mariac C."/>
            <person name="Albertini E."/>
            <person name="Pupilli F."/>
            <person name="Ortiz J.P.A."/>
            <person name="Leblanc O."/>
        </authorList>
    </citation>
    <scope>NUCLEOTIDE SEQUENCE [LARGE SCALE GENOMIC DNA]</scope>
    <source>
        <strain evidence="10">R1</strain>
        <tissue evidence="10">Leaf</tissue>
    </source>
</reference>
<evidence type="ECO:0000256" key="2">
    <source>
        <dbReference type="ARBA" id="ARBA00008997"/>
    </source>
</evidence>
<evidence type="ECO:0000256" key="5">
    <source>
        <dbReference type="ARBA" id="ARBA00023204"/>
    </source>
</evidence>
<keyword evidence="5 7" id="KW-0234">DNA repair</keyword>
<name>A0AAQ3XBY7_PASNO</name>
<evidence type="ECO:0000256" key="7">
    <source>
        <dbReference type="RuleBase" id="RU365071"/>
    </source>
</evidence>
<evidence type="ECO:0000256" key="6">
    <source>
        <dbReference type="ARBA" id="ARBA00023242"/>
    </source>
</evidence>
<keyword evidence="6 7" id="KW-0539">Nucleus</keyword>
<feature type="domain" description="Non-structural maintenance of chromosome element 4 C-terminal" evidence="9">
    <location>
        <begin position="220"/>
        <end position="294"/>
    </location>
</feature>
<dbReference type="EMBL" id="CP144753">
    <property type="protein sequence ID" value="WVZ92246.1"/>
    <property type="molecule type" value="Genomic_DNA"/>
</dbReference>
<evidence type="ECO:0000256" key="1">
    <source>
        <dbReference type="ARBA" id="ARBA00004123"/>
    </source>
</evidence>
<feature type="compositionally biased region" description="Acidic residues" evidence="8">
    <location>
        <begin position="190"/>
        <end position="201"/>
    </location>
</feature>
<proteinExistence type="inferred from homology"/>
<accession>A0AAQ3XBY7</accession>
<dbReference type="AlphaFoldDB" id="A0AAQ3XBY7"/>
<evidence type="ECO:0000259" key="9">
    <source>
        <dbReference type="Pfam" id="PF08743"/>
    </source>
</evidence>
<evidence type="ECO:0000313" key="10">
    <source>
        <dbReference type="EMBL" id="WVZ92246.1"/>
    </source>
</evidence>
<keyword evidence="4 7" id="KW-0233">DNA recombination</keyword>
<sequence length="396" mass="43492">MGDPAASNAAAGGGAGERWTNSESDEEWRMELATAWSQSNSERGALRSQYAAVKATFRSELKDDPDLGQFDAAMDKIEKLHEKVQRPLEQLADGEVLLDLSDALVSSAKTENRDGPTPSEFVTALLRKFGARAASLDDSNESFSWSSLGVATSTVFMAAVGNGPMGLEIKERRHAVRRQSEHLGTKPAEPDELAPDQDERNDTDENMAVMFDLLRNNGRVKLEHLILNWQSFAQTVENIFALSFLVKDGRAKIDVVDNGDHFVAPSNAPAAGLIASGEAFNSQFVFRFDMKDWDVTSICTFCIMKRVVEPGAELMPHRSIYRGGEYKTSQSCPDGGCSKVGSDLEHLNEGDSAKEDQLEFTDDEAMETNLANSCSGYDAQKTKKRQCVARRLFDAD</sequence>
<evidence type="ECO:0000256" key="4">
    <source>
        <dbReference type="ARBA" id="ARBA00023172"/>
    </source>
</evidence>
<dbReference type="PANTHER" id="PTHR16140:SF15">
    <property type="entry name" value="NON-STRUCTURAL MAINTENANCE OF CHROMOSOMES ELEMENT 4"/>
    <property type="match status" value="1"/>
</dbReference>
<dbReference type="PANTHER" id="PTHR16140">
    <property type="entry name" value="NON-STRUCTURAL MAINTENANCE OF CHROMOSOMES ELEMENT 4"/>
    <property type="match status" value="1"/>
</dbReference>
<comment type="similarity">
    <text evidence="2 7">Belongs to the NSE4 family.</text>
</comment>
<feature type="region of interest" description="Disordered" evidence="8">
    <location>
        <begin position="174"/>
        <end position="201"/>
    </location>
</feature>
<dbReference type="GO" id="GO:0030915">
    <property type="term" value="C:Smc5-Smc6 complex"/>
    <property type="evidence" value="ECO:0007669"/>
    <property type="project" value="UniProtKB-UniRule"/>
</dbReference>
<dbReference type="InterPro" id="IPR027786">
    <property type="entry name" value="Nse4/EID"/>
</dbReference>
<comment type="function">
    <text evidence="7">Component of the SMC5-SMC6 complex, that promotes sister chromatid alignment after DNA damage and facilitates double-stranded DNA breaks (DSBs) repair via homologous recombination between sister chromatids.</text>
</comment>